<dbReference type="InterPro" id="IPR002035">
    <property type="entry name" value="VWF_A"/>
</dbReference>
<evidence type="ECO:0000313" key="4">
    <source>
        <dbReference type="Proteomes" id="UP000256709"/>
    </source>
</evidence>
<feature type="compositionally biased region" description="Gly residues" evidence="1">
    <location>
        <begin position="290"/>
        <end position="306"/>
    </location>
</feature>
<reference evidence="3 4" key="1">
    <citation type="submission" date="2017-04" db="EMBL/GenBank/DDBJ databases">
        <title>Comparative genome analysis of Subtercola boreus.</title>
        <authorList>
            <person name="Cho Y.-J."/>
            <person name="Cho A."/>
            <person name="Kim O.-S."/>
            <person name="Lee J.-I."/>
        </authorList>
    </citation>
    <scope>NUCLEOTIDE SEQUENCE [LARGE SCALE GENOMIC DNA]</scope>
    <source>
        <strain evidence="3 4">P27444</strain>
    </source>
</reference>
<dbReference type="RefSeq" id="WP_116284124.1">
    <property type="nucleotide sequence ID" value="NZ_NBXA01000026.1"/>
</dbReference>
<evidence type="ECO:0000259" key="2">
    <source>
        <dbReference type="SMART" id="SM00327"/>
    </source>
</evidence>
<organism evidence="3 4">
    <name type="scientific">Subtercola boreus</name>
    <dbReference type="NCBI Taxonomy" id="120213"/>
    <lineage>
        <taxon>Bacteria</taxon>
        <taxon>Bacillati</taxon>
        <taxon>Actinomycetota</taxon>
        <taxon>Actinomycetes</taxon>
        <taxon>Micrococcales</taxon>
        <taxon>Microbacteriaceae</taxon>
        <taxon>Subtercola</taxon>
    </lineage>
</organism>
<evidence type="ECO:0000313" key="3">
    <source>
        <dbReference type="EMBL" id="RFA07586.1"/>
    </source>
</evidence>
<dbReference type="CDD" id="cd00198">
    <property type="entry name" value="vWFA"/>
    <property type="match status" value="1"/>
</dbReference>
<name>A0A3E0VCG9_9MICO</name>
<feature type="region of interest" description="Disordered" evidence="1">
    <location>
        <begin position="1"/>
        <end position="28"/>
    </location>
</feature>
<comment type="caution">
    <text evidence="3">The sequence shown here is derived from an EMBL/GenBank/DDBJ whole genome shotgun (WGS) entry which is preliminary data.</text>
</comment>
<accession>A0A3E0VCG9</accession>
<dbReference type="OrthoDB" id="9766126at2"/>
<dbReference type="AlphaFoldDB" id="A0A3E0VCG9"/>
<feature type="compositionally biased region" description="Basic residues" evidence="1">
    <location>
        <begin position="1"/>
        <end position="10"/>
    </location>
</feature>
<gene>
    <name evidence="3" type="ORF">B7R21_15490</name>
</gene>
<feature type="region of interest" description="Disordered" evidence="1">
    <location>
        <begin position="285"/>
        <end position="306"/>
    </location>
</feature>
<sequence>MARANRRLSRGSRYSKYDGGPDPLAPPVDVTEALDAIGKDVMAGYSPENAMREFLRRGGRDQAGLDDLARRVAERRRELTQKHNLDGTLQEIKELLDRAVLEERKQLARDALMDEGDRALAEIQLDSLPASPAAAVSELNDYRWQSAEARADFEKIKDLLGREMLDQRFAGMKNALENATDEDRAAITEMLGDLNQLLDAHKRGEDTPEQFESFIQKHGQYFPEQPANIDELLDALAARAAAAQRMRNSMTKEQRDELDALAAEAFGSPDLMDALSQLDGQLRDLRPGEDWGGSEGMDGQEGLGLGDGTGVFQDIADLDGLAEQLSQSQNSSQLDDLDLDALARQLGDSAVVDARTIQQLEKALQGTGALKRGTDGTLKLTPKAMRQLGKALLREVAEKLSGRGGNRDVRQAGAAGERSGATREWAFGDTEPWDVTRTITNAITRTAGEGVALGSGVRIEIGDVEVQETEARSQACVALLVDTSFSMAMDDRWVPMKRTALALHTLITSRFRGDDLQLIGFGRHAEVMDIEQLIGLDAKWDKGTNLHHALMLANRHFRKHPNAQPVLLIVTDGEPTSHLEPGGDVYFSYPPDPLTIAYAVRELDASLRLGAQTSFFRLGDDPGLARFIDSMARRVGGQVVAPEADDLGAAVVSSYLGSRGGHAGGGGAGGGGPASPGDFGGMFGRGWGRW</sequence>
<proteinExistence type="predicted"/>
<dbReference type="SUPFAM" id="SSF53300">
    <property type="entry name" value="vWA-like"/>
    <property type="match status" value="1"/>
</dbReference>
<feature type="domain" description="VWFA" evidence="2">
    <location>
        <begin position="474"/>
        <end position="656"/>
    </location>
</feature>
<dbReference type="InterPro" id="IPR036465">
    <property type="entry name" value="vWFA_dom_sf"/>
</dbReference>
<evidence type="ECO:0000256" key="1">
    <source>
        <dbReference type="SAM" id="MobiDB-lite"/>
    </source>
</evidence>
<dbReference type="Proteomes" id="UP000256709">
    <property type="component" value="Unassembled WGS sequence"/>
</dbReference>
<dbReference type="EMBL" id="NBXA01000026">
    <property type="protein sequence ID" value="RFA07586.1"/>
    <property type="molecule type" value="Genomic_DNA"/>
</dbReference>
<dbReference type="Gene3D" id="3.40.50.410">
    <property type="entry name" value="von Willebrand factor, type A domain"/>
    <property type="match status" value="1"/>
</dbReference>
<protein>
    <recommendedName>
        <fullName evidence="2">VWFA domain-containing protein</fullName>
    </recommendedName>
</protein>
<dbReference type="SMART" id="SM00327">
    <property type="entry name" value="VWA"/>
    <property type="match status" value="1"/>
</dbReference>